<evidence type="ECO:0000259" key="10">
    <source>
        <dbReference type="Pfam" id="PF08501"/>
    </source>
</evidence>
<comment type="caution">
    <text evidence="8">Lacks conserved residue(s) required for the propagation of feature annotation.</text>
</comment>
<dbReference type="CDD" id="cd01065">
    <property type="entry name" value="NAD_bind_Shikimate_DH"/>
    <property type="match status" value="1"/>
</dbReference>
<dbReference type="InterPro" id="IPR046346">
    <property type="entry name" value="Aminoacid_DH-like_N_sf"/>
</dbReference>
<dbReference type="NCBIfam" id="NF001310">
    <property type="entry name" value="PRK00258.1-2"/>
    <property type="match status" value="1"/>
</dbReference>
<dbReference type="Pfam" id="PF18317">
    <property type="entry name" value="SDH_C"/>
    <property type="match status" value="1"/>
</dbReference>
<accession>A0A6S7A4U1</accession>
<dbReference type="GO" id="GO:0009423">
    <property type="term" value="P:chorismate biosynthetic process"/>
    <property type="evidence" value="ECO:0007669"/>
    <property type="project" value="UniProtKB-UniRule"/>
</dbReference>
<feature type="domain" description="Shikimate dehydrogenase substrate binding N-terminal" evidence="10">
    <location>
        <begin position="12"/>
        <end position="95"/>
    </location>
</feature>
<dbReference type="Proteomes" id="UP000494108">
    <property type="component" value="Unassembled WGS sequence"/>
</dbReference>
<dbReference type="GO" id="GO:0004764">
    <property type="term" value="F:shikimate 3-dehydrogenase (NADP+) activity"/>
    <property type="evidence" value="ECO:0007669"/>
    <property type="project" value="UniProtKB-UniRule"/>
</dbReference>
<organism evidence="12 13">
    <name type="scientific">Achromobacter pestifer</name>
    <dbReference type="NCBI Taxonomy" id="1353889"/>
    <lineage>
        <taxon>Bacteria</taxon>
        <taxon>Pseudomonadati</taxon>
        <taxon>Pseudomonadota</taxon>
        <taxon>Betaproteobacteria</taxon>
        <taxon>Burkholderiales</taxon>
        <taxon>Alcaligenaceae</taxon>
        <taxon>Achromobacter</taxon>
    </lineage>
</organism>
<feature type="binding site" evidence="8">
    <location>
        <position position="108"/>
    </location>
    <ligand>
        <name>shikimate</name>
        <dbReference type="ChEBI" id="CHEBI:36208"/>
    </ligand>
</feature>
<evidence type="ECO:0000256" key="5">
    <source>
        <dbReference type="ARBA" id="ARBA00023002"/>
    </source>
</evidence>
<dbReference type="AlphaFoldDB" id="A0A6S7A4U1"/>
<evidence type="ECO:0000256" key="4">
    <source>
        <dbReference type="ARBA" id="ARBA00022857"/>
    </source>
</evidence>
<dbReference type="UniPathway" id="UPA00053">
    <property type="reaction ID" value="UER00087"/>
</dbReference>
<keyword evidence="13" id="KW-1185">Reference proteome</keyword>
<dbReference type="GO" id="GO:0019632">
    <property type="term" value="P:shikimate metabolic process"/>
    <property type="evidence" value="ECO:0007669"/>
    <property type="project" value="InterPro"/>
</dbReference>
<feature type="binding site" evidence="8">
    <location>
        <begin position="132"/>
        <end position="136"/>
    </location>
    <ligand>
        <name>NADP(+)</name>
        <dbReference type="ChEBI" id="CHEBI:58349"/>
    </ligand>
</feature>
<evidence type="ECO:0000256" key="7">
    <source>
        <dbReference type="ARBA" id="ARBA00049442"/>
    </source>
</evidence>
<comment type="similarity">
    <text evidence="8">Belongs to the shikimate dehydrogenase family.</text>
</comment>
<feature type="binding site" evidence="8">
    <location>
        <position position="226"/>
    </location>
    <ligand>
        <name>NADP(+)</name>
        <dbReference type="ChEBI" id="CHEBI:58349"/>
    </ligand>
</feature>
<dbReference type="HAMAP" id="MF_00222">
    <property type="entry name" value="Shikimate_DH_AroE"/>
    <property type="match status" value="1"/>
</dbReference>
<evidence type="ECO:0000256" key="2">
    <source>
        <dbReference type="ARBA" id="ARBA00012962"/>
    </source>
</evidence>
<evidence type="ECO:0000259" key="11">
    <source>
        <dbReference type="Pfam" id="PF18317"/>
    </source>
</evidence>
<evidence type="ECO:0000256" key="1">
    <source>
        <dbReference type="ARBA" id="ARBA00004871"/>
    </source>
</evidence>
<dbReference type="InterPro" id="IPR006151">
    <property type="entry name" value="Shikm_DH/Glu-tRNA_Rdtase"/>
</dbReference>
<dbReference type="GO" id="GO:0008652">
    <property type="term" value="P:amino acid biosynthetic process"/>
    <property type="evidence" value="ECO:0007669"/>
    <property type="project" value="UniProtKB-KW"/>
</dbReference>
<dbReference type="EMBL" id="CADIJX010000012">
    <property type="protein sequence ID" value="CAB3703749.1"/>
    <property type="molecule type" value="Genomic_DNA"/>
</dbReference>
<keyword evidence="4 8" id="KW-0521">NADP</keyword>
<evidence type="ECO:0000313" key="13">
    <source>
        <dbReference type="Proteomes" id="UP000494108"/>
    </source>
</evidence>
<feature type="binding site" evidence="8">
    <location>
        <position position="228"/>
    </location>
    <ligand>
        <name>shikimate</name>
        <dbReference type="ChEBI" id="CHEBI:36208"/>
    </ligand>
</feature>
<protein>
    <recommendedName>
        <fullName evidence="2 8">Shikimate dehydrogenase (NADP(+))</fullName>
        <shortName evidence="8">SDH</shortName>
        <ecNumber evidence="2 8">1.1.1.25</ecNumber>
    </recommendedName>
</protein>
<dbReference type="GO" id="GO:0005829">
    <property type="term" value="C:cytosol"/>
    <property type="evidence" value="ECO:0007669"/>
    <property type="project" value="TreeGrafter"/>
</dbReference>
<feature type="binding site" evidence="8">
    <location>
        <position position="250"/>
    </location>
    <ligand>
        <name>NADP(+)</name>
        <dbReference type="ChEBI" id="CHEBI:58349"/>
    </ligand>
</feature>
<comment type="pathway">
    <text evidence="1 8">Metabolic intermediate biosynthesis; chorismate biosynthesis; chorismate from D-erythrose 4-phosphate and phosphoenolpyruvate: step 4/7.</text>
</comment>
<keyword evidence="6 8" id="KW-0057">Aromatic amino acid biosynthesis</keyword>
<dbReference type="Gene3D" id="3.40.50.720">
    <property type="entry name" value="NAD(P)-binding Rossmann-like Domain"/>
    <property type="match status" value="1"/>
</dbReference>
<feature type="domain" description="Quinate/shikimate 5-dehydrogenase/glutamyl-tRNA reductase" evidence="9">
    <location>
        <begin position="122"/>
        <end position="172"/>
    </location>
</feature>
<dbReference type="InterPro" id="IPR022893">
    <property type="entry name" value="Shikimate_DH_fam"/>
</dbReference>
<dbReference type="PANTHER" id="PTHR21089">
    <property type="entry name" value="SHIKIMATE DEHYDROGENASE"/>
    <property type="match status" value="1"/>
</dbReference>
<evidence type="ECO:0000313" key="12">
    <source>
        <dbReference type="EMBL" id="CAB3703749.1"/>
    </source>
</evidence>
<dbReference type="Gene3D" id="3.40.50.10860">
    <property type="entry name" value="Leucine Dehydrogenase, chain A, domain 1"/>
    <property type="match status" value="1"/>
</dbReference>
<dbReference type="RefSeq" id="WP_175177802.1">
    <property type="nucleotide sequence ID" value="NZ_CADIJX010000012.1"/>
</dbReference>
<dbReference type="SUPFAM" id="SSF53223">
    <property type="entry name" value="Aminoacid dehydrogenase-like, N-terminal domain"/>
    <property type="match status" value="1"/>
</dbReference>
<dbReference type="PANTHER" id="PTHR21089:SF1">
    <property type="entry name" value="BIFUNCTIONAL 3-DEHYDROQUINATE DEHYDRATASE_SHIKIMATE DEHYDROGENASE, CHLOROPLASTIC"/>
    <property type="match status" value="1"/>
</dbReference>
<dbReference type="InterPro" id="IPR013708">
    <property type="entry name" value="Shikimate_DH-bd_N"/>
</dbReference>
<evidence type="ECO:0000259" key="9">
    <source>
        <dbReference type="Pfam" id="PF01488"/>
    </source>
</evidence>
<dbReference type="FunFam" id="3.40.50.10860:FF:000006">
    <property type="entry name" value="Shikimate dehydrogenase (NADP(+))"/>
    <property type="match status" value="1"/>
</dbReference>
<evidence type="ECO:0000256" key="6">
    <source>
        <dbReference type="ARBA" id="ARBA00023141"/>
    </source>
</evidence>
<evidence type="ECO:0000256" key="8">
    <source>
        <dbReference type="HAMAP-Rule" id="MF_00222"/>
    </source>
</evidence>
<feature type="binding site" evidence="8">
    <location>
        <position position="257"/>
    </location>
    <ligand>
        <name>shikimate</name>
        <dbReference type="ChEBI" id="CHEBI:36208"/>
    </ligand>
</feature>
<proteinExistence type="inferred from homology"/>
<dbReference type="GO" id="GO:0050661">
    <property type="term" value="F:NADP binding"/>
    <property type="evidence" value="ECO:0007669"/>
    <property type="project" value="InterPro"/>
</dbReference>
<dbReference type="InterPro" id="IPR011342">
    <property type="entry name" value="Shikimate_DH"/>
</dbReference>
<dbReference type="InterPro" id="IPR041121">
    <property type="entry name" value="SDH_C"/>
</dbReference>
<feature type="active site" description="Proton acceptor" evidence="8">
    <location>
        <position position="71"/>
    </location>
</feature>
<dbReference type="InterPro" id="IPR036291">
    <property type="entry name" value="NAD(P)-bd_dom_sf"/>
</dbReference>
<keyword evidence="3 8" id="KW-0028">Amino-acid biosynthesis</keyword>
<feature type="binding site" evidence="8">
    <location>
        <begin position="156"/>
        <end position="161"/>
    </location>
    <ligand>
        <name>NADP(+)</name>
        <dbReference type="ChEBI" id="CHEBI:58349"/>
    </ligand>
</feature>
<dbReference type="SUPFAM" id="SSF51735">
    <property type="entry name" value="NAD(P)-binding Rossmann-fold domains"/>
    <property type="match status" value="1"/>
</dbReference>
<name>A0A6S7A4U1_9BURK</name>
<feature type="binding site" evidence="8">
    <location>
        <begin position="20"/>
        <end position="22"/>
    </location>
    <ligand>
        <name>shikimate</name>
        <dbReference type="ChEBI" id="CHEBI:36208"/>
    </ligand>
</feature>
<dbReference type="NCBIfam" id="TIGR00507">
    <property type="entry name" value="aroE"/>
    <property type="match status" value="1"/>
</dbReference>
<keyword evidence="5 8" id="KW-0560">Oxidoreductase</keyword>
<gene>
    <name evidence="12" type="primary">aroE_2</name>
    <name evidence="8" type="synonym">aroE</name>
    <name evidence="12" type="ORF">LMG3431_05568</name>
</gene>
<dbReference type="Pfam" id="PF01488">
    <property type="entry name" value="Shikimate_DH"/>
    <property type="match status" value="1"/>
</dbReference>
<dbReference type="Pfam" id="PF08501">
    <property type="entry name" value="Shikimate_dh_N"/>
    <property type="match status" value="1"/>
</dbReference>
<comment type="catalytic activity">
    <reaction evidence="7 8">
        <text>shikimate + NADP(+) = 3-dehydroshikimate + NADPH + H(+)</text>
        <dbReference type="Rhea" id="RHEA:17737"/>
        <dbReference type="ChEBI" id="CHEBI:15378"/>
        <dbReference type="ChEBI" id="CHEBI:16630"/>
        <dbReference type="ChEBI" id="CHEBI:36208"/>
        <dbReference type="ChEBI" id="CHEBI:57783"/>
        <dbReference type="ChEBI" id="CHEBI:58349"/>
        <dbReference type="EC" id="1.1.1.25"/>
    </reaction>
</comment>
<reference evidence="12 13" key="1">
    <citation type="submission" date="2020-04" db="EMBL/GenBank/DDBJ databases">
        <authorList>
            <person name="De Canck E."/>
        </authorList>
    </citation>
    <scope>NUCLEOTIDE SEQUENCE [LARGE SCALE GENOMIC DNA]</scope>
    <source>
        <strain evidence="12 13">LMG 3431</strain>
    </source>
</reference>
<feature type="binding site" evidence="8">
    <location>
        <position position="67"/>
    </location>
    <ligand>
        <name>shikimate</name>
        <dbReference type="ChEBI" id="CHEBI:36208"/>
    </ligand>
</feature>
<sequence>MTEASPLARYAVIGNPIAHSRSPQIHALFSQQTGKPLRYERLLAPVDGFADAVAAFVAEGGLGLNVTVPFKLDAYALASGRLSARARLAGAVNTLSWRDGAWHGCNTDGVGLVSDLLRLGVRLTGASVLLVGAGGAARGVLQPLAEAGCARIHIVNRTAAKALELADAWRGTGVSPQTRVTAGGLADAALPGGWNLVVNATASSLQDAAPDLPAGLYADGAAGYDMMYAAQPTAFMKQAQGDGAALTADGLGMLVGQAAESFFIWHGVRPDPAPVLTALREALMTGN</sequence>
<dbReference type="GO" id="GO:0009073">
    <property type="term" value="P:aromatic amino acid family biosynthetic process"/>
    <property type="evidence" value="ECO:0007669"/>
    <property type="project" value="UniProtKB-KW"/>
</dbReference>
<feature type="binding site" evidence="8">
    <location>
        <position position="93"/>
    </location>
    <ligand>
        <name>shikimate</name>
        <dbReference type="ChEBI" id="CHEBI:36208"/>
    </ligand>
</feature>
<dbReference type="EC" id="1.1.1.25" evidence="2 8"/>
<feature type="domain" description="SDH C-terminal" evidence="11">
    <location>
        <begin position="250"/>
        <end position="280"/>
    </location>
</feature>
<comment type="subunit">
    <text evidence="8">Homodimer.</text>
</comment>
<evidence type="ECO:0000256" key="3">
    <source>
        <dbReference type="ARBA" id="ARBA00022605"/>
    </source>
</evidence>
<comment type="function">
    <text evidence="8">Involved in the biosynthesis of the chorismate, which leads to the biosynthesis of aromatic amino acids. Catalyzes the reversible NADPH linked reduction of 3-dehydroshikimate (DHSA) to yield shikimate (SA).</text>
</comment>